<protein>
    <recommendedName>
        <fullName evidence="3">Plasmid replication protein RepL domain-containing protein</fullName>
    </recommendedName>
</protein>
<organism evidence="1 2">
    <name type="scientific">Fodinisporobacter ferrooxydans</name>
    <dbReference type="NCBI Taxonomy" id="2901836"/>
    <lineage>
        <taxon>Bacteria</taxon>
        <taxon>Bacillati</taxon>
        <taxon>Bacillota</taxon>
        <taxon>Bacilli</taxon>
        <taxon>Bacillales</taxon>
        <taxon>Alicyclobacillaceae</taxon>
        <taxon>Fodinisporobacter</taxon>
    </lineage>
</organism>
<keyword evidence="2" id="KW-1185">Reference proteome</keyword>
<evidence type="ECO:0000313" key="2">
    <source>
        <dbReference type="Proteomes" id="UP000830167"/>
    </source>
</evidence>
<evidence type="ECO:0008006" key="3">
    <source>
        <dbReference type="Google" id="ProtNLM"/>
    </source>
</evidence>
<proteinExistence type="predicted"/>
<evidence type="ECO:0000313" key="1">
    <source>
        <dbReference type="EMBL" id="UOF90989.1"/>
    </source>
</evidence>
<dbReference type="RefSeq" id="WP_347437683.1">
    <property type="nucleotide sequence ID" value="NZ_CP089291.1"/>
</dbReference>
<sequence length="189" mass="21485">MGVVLDERSGQWFDDETGEIINVLAARNGSLENNTDKPVLAVVEVPANGKVKATKKGNKLQKIKNEPSFTMVFSYPDILEYLLTGQLTVNERAFLFTLLFFTEYGKTQIMVPDANGKPERLMMSRAGQIMGWKHSQTTKTVVESLEKKRLLKVEQIGKTKYIELNPRIFFKGSTSLRNKQIKFYESESI</sequence>
<name>A0ABY4CL29_9BACL</name>
<dbReference type="EMBL" id="CP089291">
    <property type="protein sequence ID" value="UOF90989.1"/>
    <property type="molecule type" value="Genomic_DNA"/>
</dbReference>
<dbReference type="Proteomes" id="UP000830167">
    <property type="component" value="Chromosome"/>
</dbReference>
<accession>A0ABY4CL29</accession>
<reference evidence="1" key="1">
    <citation type="submission" date="2021-12" db="EMBL/GenBank/DDBJ databases">
        <title>Alicyclobacillaceae gen. nov., sp. nov., isolated from chalcocite enrichment system.</title>
        <authorList>
            <person name="Jiang Z."/>
        </authorList>
    </citation>
    <scope>NUCLEOTIDE SEQUENCE</scope>
    <source>
        <strain evidence="1">MYW30-H2</strain>
    </source>
</reference>
<gene>
    <name evidence="1" type="ORF">LSG31_01525</name>
</gene>